<dbReference type="Proteomes" id="UP000887540">
    <property type="component" value="Unplaced"/>
</dbReference>
<organism evidence="2 3">
    <name type="scientific">Acrobeloides nanus</name>
    <dbReference type="NCBI Taxonomy" id="290746"/>
    <lineage>
        <taxon>Eukaryota</taxon>
        <taxon>Metazoa</taxon>
        <taxon>Ecdysozoa</taxon>
        <taxon>Nematoda</taxon>
        <taxon>Chromadorea</taxon>
        <taxon>Rhabditida</taxon>
        <taxon>Tylenchina</taxon>
        <taxon>Cephalobomorpha</taxon>
        <taxon>Cephaloboidea</taxon>
        <taxon>Cephalobidae</taxon>
        <taxon>Acrobeloides</taxon>
    </lineage>
</organism>
<name>A0A914CJ60_9BILA</name>
<sequence length="315" mass="35194">MIYTSAVDTNKLCNPLVNNASSSKSTNTEEDSSFSNVQENSLEYCDGCVKVGNPCGHDQNFMCQRNAFRAQCQCINGFIEDKSGSLKCICPNTMVIQNEKCSCDNGHKRTPDGNCIEPVKSCPWGERIQCYKGTGQLDSTDCIPICECIEGLTVEGKCDPNNIFIYPSAYRGMNLQDSENSCIVKGQHSSLELKHVNKPCDFDKNFLCREKENEKPRCECSNGFELQMMGQSVSCSCFSPKTILGRKCDYHGAQSSKNGPEKNMTNGNELSEVKERLDRLTAQVDFLTRFLHQTQKVPPTRTDNHGSTDDRNNFE</sequence>
<reference evidence="3" key="1">
    <citation type="submission" date="2022-11" db="UniProtKB">
        <authorList>
            <consortium name="WormBaseParasite"/>
        </authorList>
    </citation>
    <scope>IDENTIFICATION</scope>
</reference>
<feature type="region of interest" description="Disordered" evidence="1">
    <location>
        <begin position="291"/>
        <end position="315"/>
    </location>
</feature>
<evidence type="ECO:0000313" key="3">
    <source>
        <dbReference type="WBParaSite" id="ACRNAN_scaffold1139.g32015.t1"/>
    </source>
</evidence>
<accession>A0A914CJ60</accession>
<feature type="compositionally biased region" description="Basic and acidic residues" evidence="1">
    <location>
        <begin position="302"/>
        <end position="315"/>
    </location>
</feature>
<dbReference type="AlphaFoldDB" id="A0A914CJ60"/>
<evidence type="ECO:0000313" key="2">
    <source>
        <dbReference type="Proteomes" id="UP000887540"/>
    </source>
</evidence>
<evidence type="ECO:0000256" key="1">
    <source>
        <dbReference type="SAM" id="MobiDB-lite"/>
    </source>
</evidence>
<dbReference type="WBParaSite" id="ACRNAN_scaffold1139.g32015.t1">
    <property type="protein sequence ID" value="ACRNAN_scaffold1139.g32015.t1"/>
    <property type="gene ID" value="ACRNAN_scaffold1139.g32015"/>
</dbReference>
<protein>
    <submittedName>
        <fullName evidence="3">EGF-like domain-containing protein</fullName>
    </submittedName>
</protein>
<keyword evidence="2" id="KW-1185">Reference proteome</keyword>
<proteinExistence type="predicted"/>